<feature type="coiled-coil region" evidence="1">
    <location>
        <begin position="234"/>
        <end position="261"/>
    </location>
</feature>
<dbReference type="PANTHER" id="PTHR11145">
    <property type="entry name" value="BTB/POZ DOMAIN-CONTAINING ADAPTER FOR CUL3-MEDIATED RHOA DEGRADATION PROTEIN FAMILY MEMBER"/>
    <property type="match status" value="1"/>
</dbReference>
<dbReference type="Gene3D" id="3.30.710.10">
    <property type="entry name" value="Potassium Channel Kv1.1, Chain A"/>
    <property type="match status" value="1"/>
</dbReference>
<feature type="region of interest" description="Disordered" evidence="2">
    <location>
        <begin position="86"/>
        <end position="191"/>
    </location>
</feature>
<protein>
    <recommendedName>
        <fullName evidence="3">Potassium channel tetramerisation-type BTB domain-containing protein</fullName>
    </recommendedName>
</protein>
<reference evidence="4 5" key="1">
    <citation type="submission" date="2020-12" db="EMBL/GenBank/DDBJ databases">
        <title>Metabolic potential, ecology and presence of endohyphal bacteria is reflected in genomic diversity of Mucoromycotina.</title>
        <authorList>
            <person name="Muszewska A."/>
            <person name="Okrasinska A."/>
            <person name="Steczkiewicz K."/>
            <person name="Drgas O."/>
            <person name="Orlowska M."/>
            <person name="Perlinska-Lenart U."/>
            <person name="Aleksandrzak-Piekarczyk T."/>
            <person name="Szatraj K."/>
            <person name="Zielenkiewicz U."/>
            <person name="Pilsyk S."/>
            <person name="Malc E."/>
            <person name="Mieczkowski P."/>
            <person name="Kruszewska J.S."/>
            <person name="Biernat P."/>
            <person name="Pawlowska J."/>
        </authorList>
    </citation>
    <scope>NUCLEOTIDE SEQUENCE [LARGE SCALE GENOMIC DNA]</scope>
    <source>
        <strain evidence="4 5">CBS 142.35</strain>
    </source>
</reference>
<dbReference type="SUPFAM" id="SSF54695">
    <property type="entry name" value="POZ domain"/>
    <property type="match status" value="1"/>
</dbReference>
<feature type="compositionally biased region" description="Low complexity" evidence="2">
    <location>
        <begin position="133"/>
        <end position="153"/>
    </location>
</feature>
<proteinExistence type="predicted"/>
<feature type="compositionally biased region" description="Acidic residues" evidence="2">
    <location>
        <begin position="174"/>
        <end position="184"/>
    </location>
</feature>
<dbReference type="InterPro" id="IPR045068">
    <property type="entry name" value="BACURD1-3"/>
</dbReference>
<dbReference type="EMBL" id="JAEPRB010000118">
    <property type="protein sequence ID" value="KAG2221146.1"/>
    <property type="molecule type" value="Genomic_DNA"/>
</dbReference>
<accession>A0A8H7S408</accession>
<dbReference type="Proteomes" id="UP000646827">
    <property type="component" value="Unassembled WGS sequence"/>
</dbReference>
<dbReference type="InterPro" id="IPR011333">
    <property type="entry name" value="SKP1/BTB/POZ_sf"/>
</dbReference>
<dbReference type="PANTHER" id="PTHR11145:SF8">
    <property type="entry name" value="RE57120P"/>
    <property type="match status" value="1"/>
</dbReference>
<name>A0A8H7S408_9FUNG</name>
<sequence>MDRAEYWRTSNDPHSPTHRSPEQSPRALADIGLEECGGAQHRYIRQMMQRFQDHHQGQVVEVEGHNPSPGVRFQDDRSAGIRRREAMYHHDNNTTTTTSTTINITNNNNDNNNNNTRSSEPQTPLYTSDNLYESTESSSSLSSPLSSSGRTPRYQGFEVNELEFSYHGQKANDNDDDEEDDEENSVVTRSTINDEQQAIRSALSSLNNNSVWGSVWDDFQPEYKLLHDSYQTKKQEIFRDIENTMEKLRLLEKNYESAKEGFHNQLSTSYNELCKGLVQKRNRIDKTKADFEAAANAGQDKAIFPTEKVKLNVGGAMFETSLSTLRREESSLLATMFSGRHQLEPEEDGSYFIDRDPLRFRLVLNYLRDRRVSFFNTFYIRY</sequence>
<feature type="region of interest" description="Disordered" evidence="2">
    <location>
        <begin position="1"/>
        <end position="25"/>
    </location>
</feature>
<dbReference type="AlphaFoldDB" id="A0A8H7S408"/>
<dbReference type="Pfam" id="PF02214">
    <property type="entry name" value="BTB_2"/>
    <property type="match status" value="1"/>
</dbReference>
<evidence type="ECO:0000256" key="2">
    <source>
        <dbReference type="SAM" id="MobiDB-lite"/>
    </source>
</evidence>
<keyword evidence="5" id="KW-1185">Reference proteome</keyword>
<organism evidence="4 5">
    <name type="scientific">Circinella minor</name>
    <dbReference type="NCBI Taxonomy" id="1195481"/>
    <lineage>
        <taxon>Eukaryota</taxon>
        <taxon>Fungi</taxon>
        <taxon>Fungi incertae sedis</taxon>
        <taxon>Mucoromycota</taxon>
        <taxon>Mucoromycotina</taxon>
        <taxon>Mucoromycetes</taxon>
        <taxon>Mucorales</taxon>
        <taxon>Lichtheimiaceae</taxon>
        <taxon>Circinella</taxon>
    </lineage>
</organism>
<feature type="compositionally biased region" description="Low complexity" evidence="2">
    <location>
        <begin position="93"/>
        <end position="116"/>
    </location>
</feature>
<evidence type="ECO:0000259" key="3">
    <source>
        <dbReference type="Pfam" id="PF02214"/>
    </source>
</evidence>
<evidence type="ECO:0000256" key="1">
    <source>
        <dbReference type="SAM" id="Coils"/>
    </source>
</evidence>
<gene>
    <name evidence="4" type="ORF">INT45_004455</name>
</gene>
<feature type="compositionally biased region" description="Polar residues" evidence="2">
    <location>
        <begin position="117"/>
        <end position="132"/>
    </location>
</feature>
<evidence type="ECO:0000313" key="5">
    <source>
        <dbReference type="Proteomes" id="UP000646827"/>
    </source>
</evidence>
<keyword evidence="1" id="KW-0175">Coiled coil</keyword>
<dbReference type="OrthoDB" id="2284827at2759"/>
<feature type="domain" description="Potassium channel tetramerisation-type BTB" evidence="3">
    <location>
        <begin position="309"/>
        <end position="370"/>
    </location>
</feature>
<dbReference type="GO" id="GO:0051260">
    <property type="term" value="P:protein homooligomerization"/>
    <property type="evidence" value="ECO:0007669"/>
    <property type="project" value="InterPro"/>
</dbReference>
<comment type="caution">
    <text evidence="4">The sequence shown here is derived from an EMBL/GenBank/DDBJ whole genome shotgun (WGS) entry which is preliminary data.</text>
</comment>
<evidence type="ECO:0000313" key="4">
    <source>
        <dbReference type="EMBL" id="KAG2221146.1"/>
    </source>
</evidence>
<dbReference type="InterPro" id="IPR003131">
    <property type="entry name" value="T1-type_BTB"/>
</dbReference>